<evidence type="ECO:0000256" key="11">
    <source>
        <dbReference type="ARBA" id="ARBA00047518"/>
    </source>
</evidence>
<evidence type="ECO:0000256" key="4">
    <source>
        <dbReference type="ARBA" id="ARBA00022695"/>
    </source>
</evidence>
<dbReference type="PANTHER" id="PTHR33571:SF14">
    <property type="entry name" value="PROTEIN ADENYLYLTRANSFERASE MJ0435-RELATED"/>
    <property type="match status" value="1"/>
</dbReference>
<dbReference type="SUPFAM" id="SSF81301">
    <property type="entry name" value="Nucleotidyltransferase"/>
    <property type="match status" value="1"/>
</dbReference>
<evidence type="ECO:0000256" key="2">
    <source>
        <dbReference type="ARBA" id="ARBA00022649"/>
    </source>
</evidence>
<evidence type="ECO:0000256" key="3">
    <source>
        <dbReference type="ARBA" id="ARBA00022679"/>
    </source>
</evidence>
<dbReference type="PANTHER" id="PTHR33571">
    <property type="entry name" value="SSL8005 PROTEIN"/>
    <property type="match status" value="1"/>
</dbReference>
<evidence type="ECO:0000256" key="5">
    <source>
        <dbReference type="ARBA" id="ARBA00022723"/>
    </source>
</evidence>
<comment type="catalytic activity">
    <reaction evidence="12">
        <text>L-tyrosyl-[protein] + ATP = O-(5'-adenylyl)-L-tyrosyl-[protein] + diphosphate</text>
        <dbReference type="Rhea" id="RHEA:54288"/>
        <dbReference type="Rhea" id="RHEA-COMP:10136"/>
        <dbReference type="Rhea" id="RHEA-COMP:13846"/>
        <dbReference type="ChEBI" id="CHEBI:30616"/>
        <dbReference type="ChEBI" id="CHEBI:33019"/>
        <dbReference type="ChEBI" id="CHEBI:46858"/>
        <dbReference type="ChEBI" id="CHEBI:83624"/>
        <dbReference type="EC" id="2.7.7.108"/>
    </reaction>
</comment>
<dbReference type="CDD" id="cd05403">
    <property type="entry name" value="NT_KNTase_like"/>
    <property type="match status" value="1"/>
</dbReference>
<keyword evidence="15" id="KW-1185">Reference proteome</keyword>
<feature type="domain" description="Polymerase nucleotidyl transferase" evidence="13">
    <location>
        <begin position="15"/>
        <end position="101"/>
    </location>
</feature>
<sequence length="109" mass="12413">MPDYASIKESVLKKLEEHLPQLRERFGIETIGVFGSVARGEDTPESDIDILYKFSTQTVRLGQLMGLKDYLEELLGRNVDLIGINWIEPTIRQGIENEMILYQAESTVV</sequence>
<dbReference type="AlphaFoldDB" id="A0AAE4MDZ3"/>
<evidence type="ECO:0000313" key="14">
    <source>
        <dbReference type="EMBL" id="MDV0442539.1"/>
    </source>
</evidence>
<keyword evidence="7" id="KW-0067">ATP-binding</keyword>
<keyword evidence="5" id="KW-0479">Metal-binding</keyword>
<evidence type="ECO:0000259" key="13">
    <source>
        <dbReference type="Pfam" id="PF01909"/>
    </source>
</evidence>
<keyword evidence="6" id="KW-0547">Nucleotide-binding</keyword>
<gene>
    <name evidence="14" type="ORF">McpAg1_17860</name>
</gene>
<comment type="catalytic activity">
    <reaction evidence="11">
        <text>O-(5'-adenylyl)-L-tyrosyl-[protein] + ATP = O-[5'-(adenylyl-(5'-&gt;3')-adenylyl)]-L-tyrosyl-[protein] + diphosphate</text>
        <dbReference type="Rhea" id="RHEA:66528"/>
        <dbReference type="Rhea" id="RHEA-COMP:13846"/>
        <dbReference type="Rhea" id="RHEA-COMP:17046"/>
        <dbReference type="ChEBI" id="CHEBI:30616"/>
        <dbReference type="ChEBI" id="CHEBI:33019"/>
        <dbReference type="ChEBI" id="CHEBI:83624"/>
        <dbReference type="ChEBI" id="CHEBI:167160"/>
    </reaction>
</comment>
<keyword evidence="4" id="KW-0548">Nucleotidyltransferase</keyword>
<dbReference type="Proteomes" id="UP001273136">
    <property type="component" value="Unassembled WGS sequence"/>
</dbReference>
<keyword evidence="8" id="KW-0460">Magnesium</keyword>
<dbReference type="InterPro" id="IPR052038">
    <property type="entry name" value="Type-VII_TA_antitoxin"/>
</dbReference>
<dbReference type="EMBL" id="JAWDKA010000011">
    <property type="protein sequence ID" value="MDV0442539.1"/>
    <property type="molecule type" value="Genomic_DNA"/>
</dbReference>
<dbReference type="GO" id="GO:0046872">
    <property type="term" value="F:metal ion binding"/>
    <property type="evidence" value="ECO:0007669"/>
    <property type="project" value="UniProtKB-KW"/>
</dbReference>
<dbReference type="InterPro" id="IPR002934">
    <property type="entry name" value="Polymerase_NTP_transf_dom"/>
</dbReference>
<evidence type="ECO:0000256" key="1">
    <source>
        <dbReference type="ARBA" id="ARBA00001946"/>
    </source>
</evidence>
<dbReference type="Pfam" id="PF01909">
    <property type="entry name" value="NTP_transf_2"/>
    <property type="match status" value="1"/>
</dbReference>
<evidence type="ECO:0000256" key="9">
    <source>
        <dbReference type="ARBA" id="ARBA00034531"/>
    </source>
</evidence>
<comment type="cofactor">
    <cofactor evidence="1">
        <name>Mg(2+)</name>
        <dbReference type="ChEBI" id="CHEBI:18420"/>
    </cofactor>
</comment>
<dbReference type="GO" id="GO:0070733">
    <property type="term" value="F:AMPylase activity"/>
    <property type="evidence" value="ECO:0007669"/>
    <property type="project" value="UniProtKB-EC"/>
</dbReference>
<name>A0AAE4MDZ3_9EURY</name>
<dbReference type="Gene3D" id="3.30.460.10">
    <property type="entry name" value="Beta Polymerase, domain 2"/>
    <property type="match status" value="1"/>
</dbReference>
<comment type="similarity">
    <text evidence="10">Belongs to the MntA antitoxin family.</text>
</comment>
<protein>
    <recommendedName>
        <fullName evidence="9">protein adenylyltransferase</fullName>
        <ecNumber evidence="9">2.7.7.108</ecNumber>
    </recommendedName>
</protein>
<evidence type="ECO:0000256" key="7">
    <source>
        <dbReference type="ARBA" id="ARBA00022840"/>
    </source>
</evidence>
<evidence type="ECO:0000256" key="12">
    <source>
        <dbReference type="ARBA" id="ARBA00048696"/>
    </source>
</evidence>
<evidence type="ECO:0000256" key="6">
    <source>
        <dbReference type="ARBA" id="ARBA00022741"/>
    </source>
</evidence>
<evidence type="ECO:0000256" key="8">
    <source>
        <dbReference type="ARBA" id="ARBA00022842"/>
    </source>
</evidence>
<dbReference type="GO" id="GO:0005524">
    <property type="term" value="F:ATP binding"/>
    <property type="evidence" value="ECO:0007669"/>
    <property type="project" value="UniProtKB-KW"/>
</dbReference>
<keyword evidence="3" id="KW-0808">Transferase</keyword>
<organism evidence="14 15">
    <name type="scientific">Methanorbis furvi</name>
    <dbReference type="NCBI Taxonomy" id="3028299"/>
    <lineage>
        <taxon>Archaea</taxon>
        <taxon>Methanobacteriati</taxon>
        <taxon>Methanobacteriota</taxon>
        <taxon>Stenosarchaea group</taxon>
        <taxon>Methanomicrobia</taxon>
        <taxon>Methanomicrobiales</taxon>
        <taxon>Methanocorpusculaceae</taxon>
        <taxon>Methanorbis</taxon>
    </lineage>
</organism>
<proteinExistence type="inferred from homology"/>
<reference evidence="14" key="1">
    <citation type="submission" date="2023-06" db="EMBL/GenBank/DDBJ databases">
        <title>Genome sequence of Methancorpusculaceae sp. Ag1.</title>
        <authorList>
            <person name="Protasov E."/>
            <person name="Platt K."/>
            <person name="Poehlein A."/>
            <person name="Daniel R."/>
            <person name="Brune A."/>
        </authorList>
    </citation>
    <scope>NUCLEOTIDE SEQUENCE</scope>
    <source>
        <strain evidence="14">Ag1</strain>
    </source>
</reference>
<dbReference type="EC" id="2.7.7.108" evidence="9"/>
<evidence type="ECO:0000256" key="10">
    <source>
        <dbReference type="ARBA" id="ARBA00038276"/>
    </source>
</evidence>
<accession>A0AAE4MDZ3</accession>
<evidence type="ECO:0000313" key="15">
    <source>
        <dbReference type="Proteomes" id="UP001273136"/>
    </source>
</evidence>
<keyword evidence="2" id="KW-1277">Toxin-antitoxin system</keyword>
<comment type="caution">
    <text evidence="14">The sequence shown here is derived from an EMBL/GenBank/DDBJ whole genome shotgun (WGS) entry which is preliminary data.</text>
</comment>
<dbReference type="RefSeq" id="WP_338094963.1">
    <property type="nucleotide sequence ID" value="NZ_JAWDKA010000011.1"/>
</dbReference>
<dbReference type="InterPro" id="IPR043519">
    <property type="entry name" value="NT_sf"/>
</dbReference>